<dbReference type="AlphaFoldDB" id="A0A0B4X2I9"/>
<protein>
    <submittedName>
        <fullName evidence="1">Uncharacterized protein</fullName>
    </submittedName>
</protein>
<dbReference type="HOGENOM" id="CLU_2619557_0_0_5"/>
<evidence type="ECO:0000313" key="1">
    <source>
        <dbReference type="EMBL" id="AJD40777.1"/>
    </source>
</evidence>
<name>A0A0B4X2I9_9HYPH</name>
<dbReference type="EMBL" id="CP006877">
    <property type="protein sequence ID" value="AJD40777.1"/>
    <property type="molecule type" value="Genomic_DNA"/>
</dbReference>
<reference evidence="1 2" key="1">
    <citation type="submission" date="2013-11" db="EMBL/GenBank/DDBJ databases">
        <title>Complete genome sequence of Rhizobium gallicum bv. gallicum R602.</title>
        <authorList>
            <person name="Bustos P."/>
            <person name="Santamaria R.I."/>
            <person name="Lozano L."/>
            <person name="Acosta J.L."/>
            <person name="Ormeno-Orrillo E."/>
            <person name="Rogel M.A."/>
            <person name="Romero D."/>
            <person name="Cevallos M.A."/>
            <person name="Martinez-Romero E."/>
            <person name="Gonzalez V."/>
        </authorList>
    </citation>
    <scope>NUCLEOTIDE SEQUENCE [LARGE SCALE GENOMIC DNA]</scope>
    <source>
        <strain evidence="1 2">R602</strain>
    </source>
</reference>
<evidence type="ECO:0000313" key="2">
    <source>
        <dbReference type="Proteomes" id="UP000031368"/>
    </source>
</evidence>
<dbReference type="KEGG" id="rga:RGR602_CH01421"/>
<gene>
    <name evidence="1" type="ORF">RGR602_CH01421</name>
</gene>
<proteinExistence type="predicted"/>
<accession>A0A0B4X2I9</accession>
<organism evidence="1 2">
    <name type="scientific">Rhizobium gallicum bv. gallicum R602sp</name>
    <dbReference type="NCBI Taxonomy" id="1041138"/>
    <lineage>
        <taxon>Bacteria</taxon>
        <taxon>Pseudomonadati</taxon>
        <taxon>Pseudomonadota</taxon>
        <taxon>Alphaproteobacteria</taxon>
        <taxon>Hyphomicrobiales</taxon>
        <taxon>Rhizobiaceae</taxon>
        <taxon>Rhizobium/Agrobacterium group</taxon>
        <taxon>Rhizobium</taxon>
    </lineage>
</organism>
<dbReference type="Proteomes" id="UP000031368">
    <property type="component" value="Chromosome"/>
</dbReference>
<sequence>MNVINGRGDWTRCMLRQGNLAIGSTEARPRSAPFNRVTPATMGIRCRARLYMGEDIFEADLFNKHWICLASTATFQNR</sequence>
<keyword evidence="2" id="KW-1185">Reference proteome</keyword>